<dbReference type="SMART" id="SM00327">
    <property type="entry name" value="VWA"/>
    <property type="match status" value="2"/>
</dbReference>
<dbReference type="PANTHER" id="PTHR37947:SF2">
    <property type="entry name" value="VON WILLEBRAND FACTOR TYPE A"/>
    <property type="match status" value="1"/>
</dbReference>
<dbReference type="Pfam" id="PF13519">
    <property type="entry name" value="VWA_2"/>
    <property type="match status" value="1"/>
</dbReference>
<dbReference type="KEGG" id="ccot:CCAX7_39170"/>
<dbReference type="Gene3D" id="3.40.50.410">
    <property type="entry name" value="von Willebrand factor, type A domain"/>
    <property type="match status" value="1"/>
</dbReference>
<proteinExistence type="predicted"/>
<evidence type="ECO:0000313" key="1">
    <source>
        <dbReference type="EMBL" id="BDI31866.1"/>
    </source>
</evidence>
<accession>A0A402D3H1</accession>
<dbReference type="InterPro" id="IPR002035">
    <property type="entry name" value="VWF_A"/>
</dbReference>
<dbReference type="InterPro" id="IPR036465">
    <property type="entry name" value="vWFA_dom_sf"/>
</dbReference>
<dbReference type="SUPFAM" id="SSF52317">
    <property type="entry name" value="Class I glutamine amidotransferase-like"/>
    <property type="match status" value="1"/>
</dbReference>
<name>A0A402D3H1_9BACT</name>
<dbReference type="AlphaFoldDB" id="A0A402D3H1"/>
<dbReference type="RefSeq" id="WP_119324105.1">
    <property type="nucleotide sequence ID" value="NZ_AP025739.1"/>
</dbReference>
<keyword evidence="2" id="KW-1185">Reference proteome</keyword>
<organism evidence="1 2">
    <name type="scientific">Capsulimonas corticalis</name>
    <dbReference type="NCBI Taxonomy" id="2219043"/>
    <lineage>
        <taxon>Bacteria</taxon>
        <taxon>Bacillati</taxon>
        <taxon>Armatimonadota</taxon>
        <taxon>Armatimonadia</taxon>
        <taxon>Capsulimonadales</taxon>
        <taxon>Capsulimonadaceae</taxon>
        <taxon>Capsulimonas</taxon>
    </lineage>
</organism>
<dbReference type="InterPro" id="IPR029062">
    <property type="entry name" value="Class_I_gatase-like"/>
</dbReference>
<dbReference type="OrthoDB" id="9781333at2"/>
<dbReference type="Proteomes" id="UP000287394">
    <property type="component" value="Chromosome"/>
</dbReference>
<sequence>MLTFQDPRIFSLVPLVILVLIWAARLGYSGLRRHALWFTAALRTLTLIGILAALAGTAYVGQSDRLCVIFVVDVSRSMTPELRARAWRYLQSALATKRPSDVAGVVVFARDARAAAAPSTLVEQIHSLRSGGVVKDATDLEHALRLALALFPPDRAKKIVLLSDGNETAGNVASLEPALQANHIAVDVADIFPSDKFLPPEALLKPLALASRVAVRTPFAIPVHAWSSRAQAATLSLGVDGRFAERRAVHLPAGDSAWEFTRTMTRPGSQRFDVSLSTPSDTIPSNNAVYATVRAAGSARVLYLTMDRVAGVGLRELLARDGIEIVVRSPVNSPDTLEDLSQFDGVVVGDVTAQELGASAMLAIQNAVHDEGIGLGMIGGERGFAGGGYAGTPMEPALPVEMDRKGDTRTPRAAIVVALDASGSMAQLEDGVQKLQLGAKAAVQLMHALKPDDQIAVTAVREQTQVVLPLQTAANTQPLEDTIDALSAGGGGIYCRTALEDADAILQRSDAPVRHVILVADTGDSEQPEGCIALARRMKAAGVTVSVCGIGGETDKDAAFQRALASAGGGQSLIVEEAEQLPALFVRDAQHLQTKLSLERRVALAASAGAPMLAGLPLDTIPPVLGYDFIRAKTGAGVALATADSREPILAYGHFGEARTFAFASDGAEHWTASWSGWRGRRAFWAQLLRWFAKGDTDGGANLHVDEQDGAGRVTVTAKNDADARDWQAFVTSPHGVRAPMTLSPMDARSAEGRFPLDQIGGYSVGISHRSGAPGSKTAQFVVPYSPEFLEARPDRPRLIRLASEARGVYAQPAGRVFRGQTLWVTAERDLTPWLLLFSAFCFLGELVWRARGLRASK</sequence>
<dbReference type="InterPro" id="IPR010768">
    <property type="entry name" value="GATase1-like"/>
</dbReference>
<dbReference type="Pfam" id="PF07090">
    <property type="entry name" value="GATase1_like"/>
    <property type="match status" value="1"/>
</dbReference>
<evidence type="ECO:0000313" key="2">
    <source>
        <dbReference type="Proteomes" id="UP000287394"/>
    </source>
</evidence>
<reference evidence="1 2" key="1">
    <citation type="journal article" date="2019" name="Int. J. Syst. Evol. Microbiol.">
        <title>Capsulimonas corticalis gen. nov., sp. nov., an aerobic capsulated bacterium, of a novel bacterial order, Capsulimonadales ord. nov., of the class Armatimonadia of the phylum Armatimonadetes.</title>
        <authorList>
            <person name="Li J."/>
            <person name="Kudo C."/>
            <person name="Tonouchi A."/>
        </authorList>
    </citation>
    <scope>NUCLEOTIDE SEQUENCE [LARGE SCALE GENOMIC DNA]</scope>
    <source>
        <strain evidence="1 2">AX-7</strain>
    </source>
</reference>
<dbReference type="EMBL" id="AP025739">
    <property type="protein sequence ID" value="BDI31866.1"/>
    <property type="molecule type" value="Genomic_DNA"/>
</dbReference>
<protein>
    <submittedName>
        <fullName evidence="1">Chloride channel protein</fullName>
    </submittedName>
</protein>
<dbReference type="Pfam" id="PF00092">
    <property type="entry name" value="VWA"/>
    <property type="match status" value="1"/>
</dbReference>
<dbReference type="Gene3D" id="3.40.50.880">
    <property type="match status" value="2"/>
</dbReference>
<dbReference type="SUPFAM" id="SSF53300">
    <property type="entry name" value="vWA-like"/>
    <property type="match status" value="2"/>
</dbReference>
<gene>
    <name evidence="1" type="ORF">CCAX7_39170</name>
</gene>
<dbReference type="PANTHER" id="PTHR37947">
    <property type="entry name" value="BLL2462 PROTEIN"/>
    <property type="match status" value="1"/>
</dbReference>
<dbReference type="PROSITE" id="PS50234">
    <property type="entry name" value="VWFA"/>
    <property type="match status" value="1"/>
</dbReference>
<dbReference type="CDD" id="cd00198">
    <property type="entry name" value="vWFA"/>
    <property type="match status" value="2"/>
</dbReference>